<feature type="region of interest" description="Disordered" evidence="1">
    <location>
        <begin position="73"/>
        <end position="93"/>
    </location>
</feature>
<dbReference type="AlphaFoldDB" id="A0A4C2AE69"/>
<comment type="caution">
    <text evidence="2">The sequence shown here is derived from an EMBL/GenBank/DDBJ whole genome shotgun (WGS) entry which is preliminary data.</text>
</comment>
<accession>A0A4C2AE69</accession>
<name>A0A4C2AE69_EUMVA</name>
<reference evidence="2 3" key="1">
    <citation type="journal article" date="2019" name="Commun. Biol.">
        <title>The bagworm genome reveals a unique fibroin gene that provides high tensile strength.</title>
        <authorList>
            <person name="Kono N."/>
            <person name="Nakamura H."/>
            <person name="Ohtoshi R."/>
            <person name="Tomita M."/>
            <person name="Numata K."/>
            <person name="Arakawa K."/>
        </authorList>
    </citation>
    <scope>NUCLEOTIDE SEQUENCE [LARGE SCALE GENOMIC DNA]</scope>
</reference>
<dbReference type="Proteomes" id="UP000299102">
    <property type="component" value="Unassembled WGS sequence"/>
</dbReference>
<feature type="region of interest" description="Disordered" evidence="1">
    <location>
        <begin position="1"/>
        <end position="28"/>
    </location>
</feature>
<keyword evidence="3" id="KW-1185">Reference proteome</keyword>
<evidence type="ECO:0000256" key="1">
    <source>
        <dbReference type="SAM" id="MobiDB-lite"/>
    </source>
</evidence>
<dbReference type="EMBL" id="BGZK01003122">
    <property type="protein sequence ID" value="GBP98350.1"/>
    <property type="molecule type" value="Genomic_DNA"/>
</dbReference>
<feature type="compositionally biased region" description="Polar residues" evidence="1">
    <location>
        <begin position="1"/>
        <end position="12"/>
    </location>
</feature>
<gene>
    <name evidence="2" type="ORF">EVAR_68691_1</name>
</gene>
<evidence type="ECO:0000313" key="2">
    <source>
        <dbReference type="EMBL" id="GBP98350.1"/>
    </source>
</evidence>
<proteinExistence type="predicted"/>
<evidence type="ECO:0000313" key="3">
    <source>
        <dbReference type="Proteomes" id="UP000299102"/>
    </source>
</evidence>
<sequence>MQNEQVGGQYTLKNGGIQGLGSEHGPVTATTSASFREVIIHEFMCTISWKNNKEQASREAICTSSCQRHSLYPNLHTKLPPHSRLQSPNGETIKETDHQLNGCYEDCTNGYLSIEILLSNPEAGS</sequence>
<organism evidence="2 3">
    <name type="scientific">Eumeta variegata</name>
    <name type="common">Bagworm moth</name>
    <name type="synonym">Eumeta japonica</name>
    <dbReference type="NCBI Taxonomy" id="151549"/>
    <lineage>
        <taxon>Eukaryota</taxon>
        <taxon>Metazoa</taxon>
        <taxon>Ecdysozoa</taxon>
        <taxon>Arthropoda</taxon>
        <taxon>Hexapoda</taxon>
        <taxon>Insecta</taxon>
        <taxon>Pterygota</taxon>
        <taxon>Neoptera</taxon>
        <taxon>Endopterygota</taxon>
        <taxon>Lepidoptera</taxon>
        <taxon>Glossata</taxon>
        <taxon>Ditrysia</taxon>
        <taxon>Tineoidea</taxon>
        <taxon>Psychidae</taxon>
        <taxon>Oiketicinae</taxon>
        <taxon>Eumeta</taxon>
    </lineage>
</organism>
<protein>
    <submittedName>
        <fullName evidence="2">Uncharacterized protein</fullName>
    </submittedName>
</protein>